<gene>
    <name evidence="1" type="ORF">U6A24_06360</name>
</gene>
<proteinExistence type="predicted"/>
<dbReference type="Pfam" id="PF05635">
    <property type="entry name" value="23S_rRNA_IVP"/>
    <property type="match status" value="1"/>
</dbReference>
<accession>A0ABU5ZSM4</accession>
<name>A0ABU5ZSM4_9FLAO</name>
<dbReference type="NCBIfam" id="TIGR02436">
    <property type="entry name" value="four helix bundle protein"/>
    <property type="match status" value="1"/>
</dbReference>
<organism evidence="1 2">
    <name type="scientific">Aquimarina gracilis</name>
    <dbReference type="NCBI Taxonomy" id="874422"/>
    <lineage>
        <taxon>Bacteria</taxon>
        <taxon>Pseudomonadati</taxon>
        <taxon>Bacteroidota</taxon>
        <taxon>Flavobacteriia</taxon>
        <taxon>Flavobacteriales</taxon>
        <taxon>Flavobacteriaceae</taxon>
        <taxon>Aquimarina</taxon>
    </lineage>
</organism>
<reference evidence="1 2" key="1">
    <citation type="journal article" date="2013" name="Int. J. Syst. Evol. Microbiol.">
        <title>Aquimarina gracilis sp. nov., isolated from the gut microflora of a mussel, Mytilus coruscus, and emended description of Aquimarina spongiae.</title>
        <authorList>
            <person name="Park S.C."/>
            <person name="Choe H.N."/>
            <person name="Baik K.S."/>
            <person name="Seong C.N."/>
        </authorList>
    </citation>
    <scope>NUCLEOTIDE SEQUENCE [LARGE SCALE GENOMIC DNA]</scope>
    <source>
        <strain evidence="1 2">PSC32</strain>
    </source>
</reference>
<dbReference type="EMBL" id="JAYKLX010000003">
    <property type="protein sequence ID" value="MEB3345074.1"/>
    <property type="molecule type" value="Genomic_DNA"/>
</dbReference>
<evidence type="ECO:0000313" key="1">
    <source>
        <dbReference type="EMBL" id="MEB3345074.1"/>
    </source>
</evidence>
<dbReference type="SUPFAM" id="SSF158446">
    <property type="entry name" value="IVS-encoded protein-like"/>
    <property type="match status" value="1"/>
</dbReference>
<dbReference type="InterPro" id="IPR036583">
    <property type="entry name" value="23S_rRNA_IVS_sf"/>
</dbReference>
<dbReference type="Gene3D" id="1.20.1440.60">
    <property type="entry name" value="23S rRNA-intervening sequence"/>
    <property type="match status" value="1"/>
</dbReference>
<comment type="caution">
    <text evidence="1">The sequence shown here is derived from an EMBL/GenBank/DDBJ whole genome shotgun (WGS) entry which is preliminary data.</text>
</comment>
<keyword evidence="2" id="KW-1185">Reference proteome</keyword>
<evidence type="ECO:0000313" key="2">
    <source>
        <dbReference type="Proteomes" id="UP001327027"/>
    </source>
</evidence>
<dbReference type="Proteomes" id="UP001327027">
    <property type="component" value="Unassembled WGS sequence"/>
</dbReference>
<protein>
    <submittedName>
        <fullName evidence="1">Four helix bundle protein</fullName>
    </submittedName>
</protein>
<dbReference type="InterPro" id="IPR012657">
    <property type="entry name" value="23S_rRNA-intervening_sequence"/>
</dbReference>
<dbReference type="RefSeq" id="WP_324179108.1">
    <property type="nucleotide sequence ID" value="NZ_BAABAW010000008.1"/>
</dbReference>
<sequence length="89" mass="10210">MLKQKYDLQDRTFNFALDVRHFCKNLETSLINSSDIKQVVRSSGSIGANYIEANESLGPEDFKMRLKIARKEAMELNKILSSIINKTKD</sequence>